<dbReference type="GO" id="GO:0007399">
    <property type="term" value="P:nervous system development"/>
    <property type="evidence" value="ECO:0007669"/>
    <property type="project" value="UniProtKB-ARBA"/>
</dbReference>
<dbReference type="Proteomes" id="UP000261540">
    <property type="component" value="Unplaced"/>
</dbReference>
<dbReference type="GO" id="GO:0007162">
    <property type="term" value="P:negative regulation of cell adhesion"/>
    <property type="evidence" value="ECO:0007669"/>
    <property type="project" value="TreeGrafter"/>
</dbReference>
<evidence type="ECO:0000256" key="2">
    <source>
        <dbReference type="ARBA" id="ARBA00023136"/>
    </source>
</evidence>
<dbReference type="STRING" id="1676925.ENSPKIP00000005915"/>
<dbReference type="PANTHER" id="PTHR22625">
    <property type="entry name" value="PLEXIN"/>
    <property type="match status" value="1"/>
</dbReference>
<dbReference type="Gene3D" id="2.130.10.10">
    <property type="entry name" value="YVTN repeat-like/Quinoprotein amine dehydrogenase"/>
    <property type="match status" value="1"/>
</dbReference>
<dbReference type="InterPro" id="IPR036352">
    <property type="entry name" value="Semap_dom_sf"/>
</dbReference>
<dbReference type="InterPro" id="IPR002165">
    <property type="entry name" value="Plexin_repeat"/>
</dbReference>
<dbReference type="Gene3D" id="3.30.1680.10">
    <property type="entry name" value="ligand-binding face of the semaphorins, domain 2"/>
    <property type="match status" value="1"/>
</dbReference>
<evidence type="ECO:0000256" key="3">
    <source>
        <dbReference type="ARBA" id="ARBA00023157"/>
    </source>
</evidence>
<dbReference type="InterPro" id="IPR001627">
    <property type="entry name" value="Semap_dom"/>
</dbReference>
<dbReference type="GeneTree" id="ENSGT01150000286928"/>
<dbReference type="SUPFAM" id="SSF101912">
    <property type="entry name" value="Sema domain"/>
    <property type="match status" value="1"/>
</dbReference>
<evidence type="ECO:0000256" key="1">
    <source>
        <dbReference type="ARBA" id="ARBA00004370"/>
    </source>
</evidence>
<comment type="caution">
    <text evidence="5">Lacks conserved residue(s) required for the propagation of feature annotation.</text>
</comment>
<reference evidence="7" key="1">
    <citation type="submission" date="2025-08" db="UniProtKB">
        <authorList>
            <consortium name="Ensembl"/>
        </authorList>
    </citation>
    <scope>IDENTIFICATION</scope>
</reference>
<keyword evidence="4" id="KW-0325">Glycoprotein</keyword>
<dbReference type="AlphaFoldDB" id="A0A3B3QK27"/>
<dbReference type="GO" id="GO:0005886">
    <property type="term" value="C:plasma membrane"/>
    <property type="evidence" value="ECO:0007669"/>
    <property type="project" value="TreeGrafter"/>
</dbReference>
<dbReference type="SUPFAM" id="SSF103575">
    <property type="entry name" value="Plexin repeat"/>
    <property type="match status" value="1"/>
</dbReference>
<dbReference type="PANTHER" id="PTHR22625:SF9">
    <property type="entry name" value="PLEXIN-B2"/>
    <property type="match status" value="1"/>
</dbReference>
<reference evidence="7" key="2">
    <citation type="submission" date="2025-09" db="UniProtKB">
        <authorList>
            <consortium name="Ensembl"/>
        </authorList>
    </citation>
    <scope>IDENTIFICATION</scope>
</reference>
<protein>
    <recommendedName>
        <fullName evidence="6">Sema domain-containing protein</fullName>
    </recommendedName>
</protein>
<evidence type="ECO:0000313" key="7">
    <source>
        <dbReference type="Ensembl" id="ENSPKIP00000005915.1"/>
    </source>
</evidence>
<dbReference type="GO" id="GO:0008360">
    <property type="term" value="P:regulation of cell shape"/>
    <property type="evidence" value="ECO:0007669"/>
    <property type="project" value="TreeGrafter"/>
</dbReference>
<dbReference type="GO" id="GO:0017154">
    <property type="term" value="F:semaphorin receptor activity"/>
    <property type="evidence" value="ECO:0007669"/>
    <property type="project" value="InterPro"/>
</dbReference>
<dbReference type="InterPro" id="IPR015943">
    <property type="entry name" value="WD40/YVTN_repeat-like_dom_sf"/>
</dbReference>
<evidence type="ECO:0000259" key="6">
    <source>
        <dbReference type="PROSITE" id="PS51004"/>
    </source>
</evidence>
<dbReference type="GO" id="GO:0002116">
    <property type="term" value="C:semaphorin receptor complex"/>
    <property type="evidence" value="ECO:0007669"/>
    <property type="project" value="TreeGrafter"/>
</dbReference>
<evidence type="ECO:0000313" key="8">
    <source>
        <dbReference type="Proteomes" id="UP000261540"/>
    </source>
</evidence>
<proteinExistence type="predicted"/>
<dbReference type="InterPro" id="IPR031148">
    <property type="entry name" value="Plexin"/>
</dbReference>
<dbReference type="Pfam" id="PF01437">
    <property type="entry name" value="PSI"/>
    <property type="match status" value="1"/>
</dbReference>
<accession>A0A3B3QK27</accession>
<dbReference type="GO" id="GO:0050772">
    <property type="term" value="P:positive regulation of axonogenesis"/>
    <property type="evidence" value="ECO:0007669"/>
    <property type="project" value="TreeGrafter"/>
</dbReference>
<keyword evidence="8" id="KW-1185">Reference proteome</keyword>
<name>A0A3B3QK27_9TELE</name>
<keyword evidence="3" id="KW-1015">Disulfide bond</keyword>
<dbReference type="PROSITE" id="PS51004">
    <property type="entry name" value="SEMA"/>
    <property type="match status" value="1"/>
</dbReference>
<organism evidence="7 8">
    <name type="scientific">Paramormyrops kingsleyae</name>
    <dbReference type="NCBI Taxonomy" id="1676925"/>
    <lineage>
        <taxon>Eukaryota</taxon>
        <taxon>Metazoa</taxon>
        <taxon>Chordata</taxon>
        <taxon>Craniata</taxon>
        <taxon>Vertebrata</taxon>
        <taxon>Euteleostomi</taxon>
        <taxon>Actinopterygii</taxon>
        <taxon>Neopterygii</taxon>
        <taxon>Teleostei</taxon>
        <taxon>Osteoglossocephala</taxon>
        <taxon>Osteoglossomorpha</taxon>
        <taxon>Osteoglossiformes</taxon>
        <taxon>Mormyridae</taxon>
        <taxon>Paramormyrops</taxon>
    </lineage>
</organism>
<evidence type="ECO:0000256" key="5">
    <source>
        <dbReference type="PROSITE-ProRule" id="PRU00352"/>
    </source>
</evidence>
<evidence type="ECO:0000256" key="4">
    <source>
        <dbReference type="ARBA" id="ARBA00023180"/>
    </source>
</evidence>
<keyword evidence="2" id="KW-0472">Membrane</keyword>
<comment type="subcellular location">
    <subcellularLocation>
        <location evidence="1">Membrane</location>
    </subcellularLocation>
</comment>
<dbReference type="GO" id="GO:0030334">
    <property type="term" value="P:regulation of cell migration"/>
    <property type="evidence" value="ECO:0007669"/>
    <property type="project" value="TreeGrafter"/>
</dbReference>
<sequence>IVCGSLFRGLCSLLNLSNVELPIYYNDNKGEKTYVASIEETVSVVGVMANFVKDSETLPVFVVGKGYGSQDSSKLISTRILQDYNDWVIFENIVDASGVQATPFITKYLHNFRYSFKENWFLYFFFTRTRGESDNKNDTFISRLQDNKYNKAQTAYITSAGEELASNLSASGQYGVIWPKHKVLFVVSSTDGDESRSALCMYPLNAINDQFKEILRACYLKQGYVNNKIADDSPYSAHRLSQFECGADFLLSPLVSMQPFVLTSEAVYKKSVLLAPVGVAVENQHSVAFLGRVSRVRCSITVLCQVHWAVYQTITISNSDEMVNKHLLFDTSHTHLYITPQKKRYSSRRQISKVPVQACHQKKDCMALRDSYCGWCVLEGRCSRKSDCQRRKEGDETGLFQEEHDSMSHHRLPDPASQSKVIIIA</sequence>
<feature type="domain" description="Sema" evidence="6">
    <location>
        <begin position="1"/>
        <end position="356"/>
    </location>
</feature>
<dbReference type="Ensembl" id="ENSPKIT00000029930.1">
    <property type="protein sequence ID" value="ENSPKIP00000005915.1"/>
    <property type="gene ID" value="ENSPKIG00000022401.1"/>
</dbReference>